<protein>
    <submittedName>
        <fullName evidence="3">Uncharacterized protein</fullName>
    </submittedName>
</protein>
<keyword evidence="2" id="KW-0472">Membrane</keyword>
<feature type="transmembrane region" description="Helical" evidence="2">
    <location>
        <begin position="54"/>
        <end position="72"/>
    </location>
</feature>
<keyword evidence="3" id="KW-0496">Mitochondrion</keyword>
<dbReference type="EMBL" id="MH745717">
    <property type="protein sequence ID" value="QCG70006.1"/>
    <property type="molecule type" value="Genomic_DNA"/>
</dbReference>
<keyword evidence="2" id="KW-0812">Transmembrane</keyword>
<dbReference type="GeneID" id="40499473"/>
<name>A0A4D6SSJ7_TAICA</name>
<gene>
    <name evidence="3" type="primary">orf282</name>
</gene>
<feature type="transmembrane region" description="Helical" evidence="2">
    <location>
        <begin position="156"/>
        <end position="174"/>
    </location>
</feature>
<accession>A0A4D6SSJ7</accession>
<proteinExistence type="predicted"/>
<evidence type="ECO:0000313" key="3">
    <source>
        <dbReference type="EMBL" id="QCG70006.1"/>
    </source>
</evidence>
<organism evidence="3">
    <name type="scientific">Taiwanofungus camphoratus</name>
    <name type="common">Poroid brown-rot fungus</name>
    <name type="synonym">Antrodia camphorata</name>
    <dbReference type="NCBI Taxonomy" id="2696576"/>
    <lineage>
        <taxon>Eukaryota</taxon>
        <taxon>Fungi</taxon>
        <taxon>Dikarya</taxon>
        <taxon>Basidiomycota</taxon>
        <taxon>Agaricomycotina</taxon>
        <taxon>Agaricomycetes</taxon>
        <taxon>Polyporales</taxon>
        <taxon>Taiwanofungaceae</taxon>
        <taxon>Taiwanofungus</taxon>
    </lineage>
</organism>
<feature type="region of interest" description="Disordered" evidence="1">
    <location>
        <begin position="225"/>
        <end position="244"/>
    </location>
</feature>
<dbReference type="RefSeq" id="YP_009652968.1">
    <property type="nucleotide sequence ID" value="NC_042771.1"/>
</dbReference>
<geneLocation type="mitochondrion" evidence="3"/>
<dbReference type="AlphaFoldDB" id="A0A4D6SSJ7"/>
<evidence type="ECO:0000256" key="2">
    <source>
        <dbReference type="SAM" id="Phobius"/>
    </source>
</evidence>
<reference evidence="3" key="1">
    <citation type="journal article" name="Sci. Rep.">
        <title>The complete mitochondrial genome of medicinal fungus Taiwanofungus camphoratus reveals gene rearrangements and intron dynamics of Polyporales.</title>
        <authorList>
            <person name="Wang X."/>
            <person name="Jia L."/>
            <person name="Wang M."/>
            <person name="Yang H."/>
            <person name="Chen M."/>
            <person name="Li X."/>
            <person name="Liu H."/>
            <person name="Li Q."/>
            <person name="Liu N."/>
        </authorList>
    </citation>
    <scope>NUCLEOTIDE SEQUENCE</scope>
</reference>
<feature type="compositionally biased region" description="Low complexity" evidence="1">
    <location>
        <begin position="227"/>
        <end position="243"/>
    </location>
</feature>
<evidence type="ECO:0000256" key="1">
    <source>
        <dbReference type="SAM" id="MobiDB-lite"/>
    </source>
</evidence>
<sequence length="282" mass="32417">MKLLKLLLSYFSKISTFFEIKFLSILKILLPGRLFNLFKALLPLFKLLYRYGKNIHSIIGLLFLGVVLKFSFNIRTIIDNLNNVFKISFDMFNKILEKLFNVNIKPNNKIIEKTNSKISEKPDNNIPESLRKLYKKDIIEKEQTSNVIKFLDDYKWFILIGGAIITAGLIYYSWDSLPFPKKPKGDADHIKKLAENSVNKDIILTNNNASTSKITLDTPVATTLDVPNSPTSSTGSITPTNNNKTVAVDYNDPWSFERNRDPYIQSEYEKYFAKPEDIKGKK</sequence>
<keyword evidence="2" id="KW-1133">Transmembrane helix</keyword>